<protein>
    <submittedName>
        <fullName evidence="1">Uncharacterized protein</fullName>
    </submittedName>
</protein>
<dbReference type="InterPro" id="IPR019410">
    <property type="entry name" value="Methyltransf_16"/>
</dbReference>
<gene>
    <name evidence="1" type="ORF">KXQ929_LOCUS14260</name>
</gene>
<organism evidence="1 2">
    <name type="scientific">Adineta steineri</name>
    <dbReference type="NCBI Taxonomy" id="433720"/>
    <lineage>
        <taxon>Eukaryota</taxon>
        <taxon>Metazoa</taxon>
        <taxon>Spiralia</taxon>
        <taxon>Gnathifera</taxon>
        <taxon>Rotifera</taxon>
        <taxon>Eurotatoria</taxon>
        <taxon>Bdelloidea</taxon>
        <taxon>Adinetida</taxon>
        <taxon>Adinetidae</taxon>
        <taxon>Adineta</taxon>
    </lineage>
</organism>
<dbReference type="SUPFAM" id="SSF53335">
    <property type="entry name" value="S-adenosyl-L-methionine-dependent methyltransferases"/>
    <property type="match status" value="1"/>
</dbReference>
<dbReference type="InterPro" id="IPR029063">
    <property type="entry name" value="SAM-dependent_MTases_sf"/>
</dbReference>
<name>A0A818Y9G0_9BILA</name>
<evidence type="ECO:0000313" key="2">
    <source>
        <dbReference type="Proteomes" id="UP000663868"/>
    </source>
</evidence>
<accession>A0A818Y9G0</accession>
<comment type="caution">
    <text evidence="1">The sequence shown here is derived from an EMBL/GenBank/DDBJ whole genome shotgun (WGS) entry which is preliminary data.</text>
</comment>
<evidence type="ECO:0000313" key="1">
    <source>
        <dbReference type="EMBL" id="CAF3751383.1"/>
    </source>
</evidence>
<proteinExistence type="predicted"/>
<dbReference type="Gene3D" id="3.40.50.150">
    <property type="entry name" value="Vaccinia Virus protein VP39"/>
    <property type="match status" value="1"/>
</dbReference>
<sequence length="166" mass="19793">MFIHSTPAAYYGRSIKITSNILEYRRISKLFTCWSIRVKYREAFIKTIIKWLEKHQNLEINSRWHELIADLASRESYEQEWCHTIYILVSWPATICLGDYLMKRIHLLENKRIIELGAGSGLLGLTLLNFSKYQLDENMKIDELDWNQYSMENNHHNYFDCVLAAR</sequence>
<dbReference type="EMBL" id="CAJOBB010000787">
    <property type="protein sequence ID" value="CAF3751383.1"/>
    <property type="molecule type" value="Genomic_DNA"/>
</dbReference>
<dbReference type="Proteomes" id="UP000663868">
    <property type="component" value="Unassembled WGS sequence"/>
</dbReference>
<dbReference type="Pfam" id="PF10294">
    <property type="entry name" value="Methyltransf_16"/>
    <property type="match status" value="1"/>
</dbReference>
<reference evidence="1" key="1">
    <citation type="submission" date="2021-02" db="EMBL/GenBank/DDBJ databases">
        <authorList>
            <person name="Nowell W R."/>
        </authorList>
    </citation>
    <scope>NUCLEOTIDE SEQUENCE</scope>
</reference>
<dbReference type="AlphaFoldDB" id="A0A818Y9G0"/>